<dbReference type="InterPro" id="IPR038604">
    <property type="entry name" value="HopJ_sf"/>
</dbReference>
<evidence type="ECO:0000313" key="2">
    <source>
        <dbReference type="Proteomes" id="UP000283255"/>
    </source>
</evidence>
<reference evidence="1 2" key="2">
    <citation type="submission" date="2019-01" db="EMBL/GenBank/DDBJ databases">
        <title>Motilimonas pumilus sp. nov., isolated from the gut of sea cucumber (Apostichopus japonicus).</title>
        <authorList>
            <person name="Wang F.-Q."/>
            <person name="Ren L.-H."/>
            <person name="Lin Y.-W."/>
            <person name="Sun G.-H."/>
            <person name="Du Z.-J."/>
            <person name="Zhao J.-X."/>
            <person name="Liu X.-J."/>
            <person name="Liu L.-J."/>
        </authorList>
    </citation>
    <scope>NUCLEOTIDE SEQUENCE [LARGE SCALE GENOMIC DNA]</scope>
    <source>
        <strain evidence="1 2">PLHSC7-2</strain>
    </source>
</reference>
<keyword evidence="2" id="KW-1185">Reference proteome</keyword>
<name>A0A418YBN9_9GAMM</name>
<dbReference type="Proteomes" id="UP000283255">
    <property type="component" value="Unassembled WGS sequence"/>
</dbReference>
<proteinExistence type="predicted"/>
<dbReference type="InterPro" id="IPR014984">
    <property type="entry name" value="HopJ"/>
</dbReference>
<dbReference type="EMBL" id="QZCH01000023">
    <property type="protein sequence ID" value="RJG41901.1"/>
    <property type="molecule type" value="Genomic_DNA"/>
</dbReference>
<dbReference type="OrthoDB" id="9790826at2"/>
<dbReference type="AlphaFoldDB" id="A0A418YBN9"/>
<dbReference type="Gene3D" id="3.20.160.10">
    <property type="entry name" value="vpa0580 domain like"/>
    <property type="match status" value="1"/>
</dbReference>
<protein>
    <submittedName>
        <fullName evidence="1">Type III effector</fullName>
    </submittedName>
</protein>
<sequence>MTINALLEQLNSQPDTIEFNDVMNVIAENYQYQATTFSNGQGDTQVVNQAGTNEGSCRLFAFAKLQGLDQAQTLALFGRFYREDVLQHPDGNDHGNIRNFIKFGWDGIAFEGEALSAK</sequence>
<comment type="caution">
    <text evidence="1">The sequence shown here is derived from an EMBL/GenBank/DDBJ whole genome shotgun (WGS) entry which is preliminary data.</text>
</comment>
<reference evidence="1 2" key="1">
    <citation type="submission" date="2018-09" db="EMBL/GenBank/DDBJ databases">
        <authorList>
            <person name="Wang F."/>
        </authorList>
    </citation>
    <scope>NUCLEOTIDE SEQUENCE [LARGE SCALE GENOMIC DNA]</scope>
    <source>
        <strain evidence="1 2">PLHSC7-2</strain>
    </source>
</reference>
<gene>
    <name evidence="1" type="ORF">D1Z90_15525</name>
</gene>
<organism evidence="1 2">
    <name type="scientific">Motilimonas pumila</name>
    <dbReference type="NCBI Taxonomy" id="2303987"/>
    <lineage>
        <taxon>Bacteria</taxon>
        <taxon>Pseudomonadati</taxon>
        <taxon>Pseudomonadota</taxon>
        <taxon>Gammaproteobacteria</taxon>
        <taxon>Alteromonadales</taxon>
        <taxon>Alteromonadales genera incertae sedis</taxon>
        <taxon>Motilimonas</taxon>
    </lineage>
</organism>
<accession>A0A418YBN9</accession>
<evidence type="ECO:0000313" key="1">
    <source>
        <dbReference type="EMBL" id="RJG41901.1"/>
    </source>
</evidence>
<dbReference type="Pfam" id="PF08888">
    <property type="entry name" value="HopJ"/>
    <property type="match status" value="1"/>
</dbReference>
<dbReference type="RefSeq" id="WP_119911706.1">
    <property type="nucleotide sequence ID" value="NZ_QZCH01000023.1"/>
</dbReference>